<dbReference type="AlphaFoldDB" id="A0A3B3VKJ0"/>
<dbReference type="PANTHER" id="PTHR20914:SF9">
    <property type="entry name" value="COILED, ISOFORM A"/>
    <property type="match status" value="1"/>
</dbReference>
<keyword evidence="3" id="KW-0812">Transmembrane</keyword>
<proteinExistence type="predicted"/>
<organism evidence="5 6">
    <name type="scientific">Poecilia latipinna</name>
    <name type="common">sailfin molly</name>
    <dbReference type="NCBI Taxonomy" id="48699"/>
    <lineage>
        <taxon>Eukaryota</taxon>
        <taxon>Metazoa</taxon>
        <taxon>Chordata</taxon>
        <taxon>Craniata</taxon>
        <taxon>Vertebrata</taxon>
        <taxon>Euteleostomi</taxon>
        <taxon>Actinopterygii</taxon>
        <taxon>Neopterygii</taxon>
        <taxon>Teleostei</taxon>
        <taxon>Neoteleostei</taxon>
        <taxon>Acanthomorphata</taxon>
        <taxon>Ovalentaria</taxon>
        <taxon>Atherinomorphae</taxon>
        <taxon>Cyprinodontiformes</taxon>
        <taxon>Poeciliidae</taxon>
        <taxon>Poeciliinae</taxon>
        <taxon>Poecilia</taxon>
    </lineage>
</organism>
<evidence type="ECO:0000256" key="3">
    <source>
        <dbReference type="SAM" id="Phobius"/>
    </source>
</evidence>
<evidence type="ECO:0000259" key="4">
    <source>
        <dbReference type="Pfam" id="PF00087"/>
    </source>
</evidence>
<dbReference type="Ensembl" id="ENSPLAT00000001160.1">
    <property type="protein sequence ID" value="ENSPLAP00000025324.1"/>
    <property type="gene ID" value="ENSPLAG00000012230.1"/>
</dbReference>
<evidence type="ECO:0000313" key="6">
    <source>
        <dbReference type="Proteomes" id="UP000261500"/>
    </source>
</evidence>
<accession>A0A3B3VKJ0</accession>
<dbReference type="Proteomes" id="UP000261500">
    <property type="component" value="Unplaced"/>
</dbReference>
<dbReference type="Pfam" id="PF00087">
    <property type="entry name" value="Toxin_TOLIP"/>
    <property type="match status" value="1"/>
</dbReference>
<feature type="domain" description="Snake toxin/toxin-like" evidence="4">
    <location>
        <begin position="59"/>
        <end position="129"/>
    </location>
</feature>
<dbReference type="Gene3D" id="2.10.60.10">
    <property type="entry name" value="CD59"/>
    <property type="match status" value="2"/>
</dbReference>
<dbReference type="PANTHER" id="PTHR20914">
    <property type="entry name" value="LY6/PLAUR DOMAIN-CONTAINING PROTEIN 8"/>
    <property type="match status" value="1"/>
</dbReference>
<evidence type="ECO:0000256" key="1">
    <source>
        <dbReference type="ARBA" id="ARBA00004613"/>
    </source>
</evidence>
<dbReference type="InterPro" id="IPR045860">
    <property type="entry name" value="Snake_toxin-like_sf"/>
</dbReference>
<keyword evidence="3" id="KW-0472">Membrane</keyword>
<dbReference type="GO" id="GO:0005576">
    <property type="term" value="C:extracellular region"/>
    <property type="evidence" value="ECO:0007669"/>
    <property type="project" value="UniProtKB-SubCell"/>
</dbReference>
<evidence type="ECO:0000313" key="5">
    <source>
        <dbReference type="Ensembl" id="ENSPLAP00000025324.1"/>
    </source>
</evidence>
<reference evidence="5" key="2">
    <citation type="submission" date="2025-09" db="UniProtKB">
        <authorList>
            <consortium name="Ensembl"/>
        </authorList>
    </citation>
    <scope>IDENTIFICATION</scope>
</reference>
<sequence length="158" mass="17944">VDGRVFSVWNLKHCMSSPWCVETSIHYGNYREVRNVTCCKENLCNTRIPDYMSTANGKKCYTCEGENCRKTLNCEGDENYCFTFSGKSPIVLHASYLSSEDQIQTYPPPSKGDSTYEKMMKCCQGDYCNSVSRVSPALLLLMPLLFSNLLLASFNFYP</sequence>
<dbReference type="GeneTree" id="ENSGT01110000267319"/>
<name>A0A3B3VKJ0_9TELE</name>
<keyword evidence="6" id="KW-1185">Reference proteome</keyword>
<keyword evidence="3" id="KW-1133">Transmembrane helix</keyword>
<dbReference type="SUPFAM" id="SSF57302">
    <property type="entry name" value="Snake toxin-like"/>
    <property type="match status" value="2"/>
</dbReference>
<protein>
    <recommendedName>
        <fullName evidence="4">Snake toxin/toxin-like domain-containing protein</fullName>
    </recommendedName>
</protein>
<reference evidence="5" key="1">
    <citation type="submission" date="2025-08" db="UniProtKB">
        <authorList>
            <consortium name="Ensembl"/>
        </authorList>
    </citation>
    <scope>IDENTIFICATION</scope>
</reference>
<dbReference type="STRING" id="48699.ENSPLAP00000025324"/>
<dbReference type="InterPro" id="IPR050918">
    <property type="entry name" value="CNF-like_PLA2_Inhibitor"/>
</dbReference>
<dbReference type="InterPro" id="IPR035076">
    <property type="entry name" value="Toxin/TOLIP"/>
</dbReference>
<comment type="subcellular location">
    <subcellularLocation>
        <location evidence="1">Secreted</location>
    </subcellularLocation>
</comment>
<feature type="transmembrane region" description="Helical" evidence="3">
    <location>
        <begin position="137"/>
        <end position="157"/>
    </location>
</feature>
<keyword evidence="2" id="KW-0964">Secreted</keyword>
<evidence type="ECO:0000256" key="2">
    <source>
        <dbReference type="ARBA" id="ARBA00022525"/>
    </source>
</evidence>